<dbReference type="PANTHER" id="PTHR12308:SF21">
    <property type="entry name" value="ANOCTAMIN-6"/>
    <property type="match status" value="1"/>
</dbReference>
<proteinExistence type="inferred from homology"/>
<evidence type="ECO:0000256" key="1">
    <source>
        <dbReference type="ARBA" id="ARBA00004141"/>
    </source>
</evidence>
<dbReference type="GO" id="GO:0061590">
    <property type="term" value="P:calcium activated phosphatidylcholine scrambling"/>
    <property type="evidence" value="ECO:0007669"/>
    <property type="project" value="TreeGrafter"/>
</dbReference>
<accession>A0AAN7WIZ2</accession>
<evidence type="ECO:0000313" key="9">
    <source>
        <dbReference type="Proteomes" id="UP001346869"/>
    </source>
</evidence>
<keyword evidence="9" id="KW-1185">Reference proteome</keyword>
<dbReference type="EMBL" id="JAUZQC010000024">
    <property type="protein sequence ID" value="KAK5849318.1"/>
    <property type="molecule type" value="Genomic_DNA"/>
</dbReference>
<dbReference type="AlphaFoldDB" id="A0AAN7WIZ2"/>
<dbReference type="GO" id="GO:0005886">
    <property type="term" value="C:plasma membrane"/>
    <property type="evidence" value="ECO:0007669"/>
    <property type="project" value="TreeGrafter"/>
</dbReference>
<dbReference type="Pfam" id="PF04547">
    <property type="entry name" value="Anoctamin"/>
    <property type="match status" value="1"/>
</dbReference>
<dbReference type="InterPro" id="IPR007632">
    <property type="entry name" value="Anoctamin"/>
</dbReference>
<dbReference type="InterPro" id="IPR049452">
    <property type="entry name" value="Anoctamin_TM"/>
</dbReference>
<gene>
    <name evidence="8" type="ORF">PBY51_008968</name>
</gene>
<feature type="domain" description="Anoctamin transmembrane" evidence="7">
    <location>
        <begin position="29"/>
        <end position="97"/>
    </location>
</feature>
<dbReference type="Proteomes" id="UP001346869">
    <property type="component" value="Unassembled WGS sequence"/>
</dbReference>
<comment type="caution">
    <text evidence="6">Lacks conserved residue(s) required for the propagation of feature annotation.</text>
</comment>
<comment type="similarity">
    <text evidence="2 6">Belongs to the anoctamin family.</text>
</comment>
<dbReference type="GO" id="GO:0061589">
    <property type="term" value="P:calcium activated phosphatidylserine scrambling"/>
    <property type="evidence" value="ECO:0007669"/>
    <property type="project" value="TreeGrafter"/>
</dbReference>
<evidence type="ECO:0000313" key="8">
    <source>
        <dbReference type="EMBL" id="KAK5849318.1"/>
    </source>
</evidence>
<feature type="transmembrane region" description="Helical" evidence="6">
    <location>
        <begin position="53"/>
        <end position="74"/>
    </location>
</feature>
<evidence type="ECO:0000256" key="2">
    <source>
        <dbReference type="ARBA" id="ARBA00009671"/>
    </source>
</evidence>
<reference evidence="8 9" key="1">
    <citation type="journal article" date="2023" name="Genes (Basel)">
        <title>Chromosome-Level Genome Assembly and Circadian Gene Repertoire of the Patagonia Blennie Eleginops maclovinus-The Closest Ancestral Proxy of Antarctic Cryonotothenioids.</title>
        <authorList>
            <person name="Cheng C.C."/>
            <person name="Rivera-Colon A.G."/>
            <person name="Minhas B.F."/>
            <person name="Wilson L."/>
            <person name="Rayamajhi N."/>
            <person name="Vargas-Chacoff L."/>
            <person name="Catchen J.M."/>
        </authorList>
    </citation>
    <scope>NUCLEOTIDE SEQUENCE [LARGE SCALE GENOMIC DNA]</scope>
    <source>
        <strain evidence="8">JMC-PN-2008</strain>
    </source>
</reference>
<keyword evidence="3 6" id="KW-0812">Transmembrane</keyword>
<evidence type="ECO:0000259" key="7">
    <source>
        <dbReference type="Pfam" id="PF04547"/>
    </source>
</evidence>
<keyword evidence="4 6" id="KW-1133">Transmembrane helix</keyword>
<organism evidence="8 9">
    <name type="scientific">Eleginops maclovinus</name>
    <name type="common">Patagonian blennie</name>
    <name type="synonym">Eleginus maclovinus</name>
    <dbReference type="NCBI Taxonomy" id="56733"/>
    <lineage>
        <taxon>Eukaryota</taxon>
        <taxon>Metazoa</taxon>
        <taxon>Chordata</taxon>
        <taxon>Craniata</taxon>
        <taxon>Vertebrata</taxon>
        <taxon>Euteleostomi</taxon>
        <taxon>Actinopterygii</taxon>
        <taxon>Neopterygii</taxon>
        <taxon>Teleostei</taxon>
        <taxon>Neoteleostei</taxon>
        <taxon>Acanthomorphata</taxon>
        <taxon>Eupercaria</taxon>
        <taxon>Perciformes</taxon>
        <taxon>Notothenioidei</taxon>
        <taxon>Eleginopidae</taxon>
        <taxon>Eleginops</taxon>
    </lineage>
</organism>
<evidence type="ECO:0000256" key="3">
    <source>
        <dbReference type="ARBA" id="ARBA00022692"/>
    </source>
</evidence>
<dbReference type="PANTHER" id="PTHR12308">
    <property type="entry name" value="ANOCTAMIN"/>
    <property type="match status" value="1"/>
</dbReference>
<evidence type="ECO:0000256" key="6">
    <source>
        <dbReference type="RuleBase" id="RU280814"/>
    </source>
</evidence>
<reference evidence="8 9" key="2">
    <citation type="journal article" date="2023" name="Mol. Biol. Evol.">
        <title>Genomics of Secondarily Temperate Adaptation in the Only Non-Antarctic Icefish.</title>
        <authorList>
            <person name="Rivera-Colon A.G."/>
            <person name="Rayamajhi N."/>
            <person name="Minhas B.F."/>
            <person name="Madrigal G."/>
            <person name="Bilyk K.T."/>
            <person name="Yoon V."/>
            <person name="Hune M."/>
            <person name="Gregory S."/>
            <person name="Cheng C.H.C."/>
            <person name="Catchen J.M."/>
        </authorList>
    </citation>
    <scope>NUCLEOTIDE SEQUENCE [LARGE SCALE GENOMIC DNA]</scope>
    <source>
        <strain evidence="8">JMC-PN-2008</strain>
    </source>
</reference>
<dbReference type="GO" id="GO:0005254">
    <property type="term" value="F:chloride channel activity"/>
    <property type="evidence" value="ECO:0007669"/>
    <property type="project" value="TreeGrafter"/>
</dbReference>
<protein>
    <recommendedName>
        <fullName evidence="6">Anoctamin</fullName>
    </recommendedName>
</protein>
<name>A0AAN7WIZ2_ELEMC</name>
<comment type="caution">
    <text evidence="8">The sequence shown here is derived from an EMBL/GenBank/DDBJ whole genome shotgun (WGS) entry which is preliminary data.</text>
</comment>
<keyword evidence="5 6" id="KW-0472">Membrane</keyword>
<sequence>MQGYIESSLSLFNISDFSNSSVPMRTPYNITTCRYRDFRYPPGHPRQYEYNVYYWHVIAAKLAFIIVMEHIVYLTKFVLSYVIPDVPYAVKEQIKREKYLTQVILHETNLKLVTKRLKPVDDGTVKCGKVNLTREEMELDF</sequence>
<evidence type="ECO:0000256" key="5">
    <source>
        <dbReference type="ARBA" id="ARBA00023136"/>
    </source>
</evidence>
<evidence type="ECO:0000256" key="4">
    <source>
        <dbReference type="ARBA" id="ARBA00022989"/>
    </source>
</evidence>
<comment type="subcellular location">
    <subcellularLocation>
        <location evidence="1 6">Membrane</location>
        <topology evidence="1 6">Multi-pass membrane protein</topology>
    </subcellularLocation>
</comment>